<proteinExistence type="predicted"/>
<dbReference type="Pfam" id="PF14398">
    <property type="entry name" value="ATPgrasp_YheCD"/>
    <property type="match status" value="1"/>
</dbReference>
<sequence length="391" mass="43975">MMIFFDTERKKWSGDPLLKGLHFGDMPLSSVGSLGNLLSFSVKVSSDGVKAGPLVAVLTQSHRVKPFTGDERLYFSIHASLQKAGGVLAIVPMSCIGNDFQMTGFIFDPHNRQWVQAPVGKPDVIYNRIPYRKQEKLESFLRVKEAAARDNIPFLNPGFLSKKRIWRLLSADKELAHSLPDTEELSSFKQLINWVNRHPQSLIKDSSGSKGEGIYRLAAENEHSYLLSAQTKITPPLSIESVWKLLRPLLIKRTLLLQEQIDLTHWNGRPYDFRVLLHKIKNIWECSGAGIRAAGDNRYTTHSLYGGSLLDPVEMEIDTQPVQNLAKHTASLLPDSFFEVSMDIGCSTAGQLYVFDINSKPMVFDEPSIQKAGAENLVRIFHELTRFSQPL</sequence>
<dbReference type="InterPro" id="IPR026838">
    <property type="entry name" value="YheC/D"/>
</dbReference>
<dbReference type="EMBL" id="RHIB01000001">
    <property type="protein sequence ID" value="RNA68684.1"/>
    <property type="molecule type" value="Genomic_DNA"/>
</dbReference>
<name>A0A3M7TVB5_9BACI</name>
<dbReference type="SUPFAM" id="SSF56059">
    <property type="entry name" value="Glutathione synthetase ATP-binding domain-like"/>
    <property type="match status" value="1"/>
</dbReference>
<dbReference type="OrthoDB" id="7869153at2"/>
<evidence type="ECO:0008006" key="3">
    <source>
        <dbReference type="Google" id="ProtNLM"/>
    </source>
</evidence>
<dbReference type="Proteomes" id="UP000278746">
    <property type="component" value="Unassembled WGS sequence"/>
</dbReference>
<accession>A0A3M7TVB5</accession>
<protein>
    <recommendedName>
        <fullName evidence="3">ATP-grasp domain-containing protein</fullName>
    </recommendedName>
</protein>
<comment type="caution">
    <text evidence="1">The sequence shown here is derived from an EMBL/GenBank/DDBJ whole genome shotgun (WGS) entry which is preliminary data.</text>
</comment>
<evidence type="ECO:0000313" key="2">
    <source>
        <dbReference type="Proteomes" id="UP000278746"/>
    </source>
</evidence>
<gene>
    <name evidence="1" type="ORF">EBO34_01565</name>
</gene>
<keyword evidence="2" id="KW-1185">Reference proteome</keyword>
<dbReference type="AlphaFoldDB" id="A0A3M7TVB5"/>
<organism evidence="1 2">
    <name type="scientific">Alteribacter keqinensis</name>
    <dbReference type="NCBI Taxonomy" id="2483800"/>
    <lineage>
        <taxon>Bacteria</taxon>
        <taxon>Bacillati</taxon>
        <taxon>Bacillota</taxon>
        <taxon>Bacilli</taxon>
        <taxon>Bacillales</taxon>
        <taxon>Bacillaceae</taxon>
        <taxon>Alteribacter</taxon>
    </lineage>
</organism>
<evidence type="ECO:0000313" key="1">
    <source>
        <dbReference type="EMBL" id="RNA68684.1"/>
    </source>
</evidence>
<reference evidence="1 2" key="1">
    <citation type="submission" date="2018-10" db="EMBL/GenBank/DDBJ databases">
        <title>Bacillus Keqinensis sp. nov., a moderately halophilic bacterium isolated from a saline-alkaline lake.</title>
        <authorList>
            <person name="Wang H."/>
        </authorList>
    </citation>
    <scope>NUCLEOTIDE SEQUENCE [LARGE SCALE GENOMIC DNA]</scope>
    <source>
        <strain evidence="1 2">KQ-3</strain>
    </source>
</reference>